<dbReference type="AlphaFoldDB" id="A0A0N5BAT2"/>
<feature type="domain" description="Poly(A) polymerase central" evidence="18">
    <location>
        <begin position="250"/>
        <end position="395"/>
    </location>
</feature>
<feature type="binding site" evidence="14">
    <location>
        <position position="141"/>
    </location>
    <ligand>
        <name>Mg(2+)</name>
        <dbReference type="ChEBI" id="CHEBI:18420"/>
        <label>1</label>
        <note>catalytic</note>
    </ligand>
</feature>
<dbReference type="Pfam" id="PF04926">
    <property type="entry name" value="PAP_RNA-bind"/>
    <property type="match status" value="1"/>
</dbReference>
<reference evidence="21" key="1">
    <citation type="submission" date="2017-02" db="UniProtKB">
        <authorList>
            <consortium name="WormBaseParasite"/>
        </authorList>
    </citation>
    <scope>IDENTIFICATION</scope>
</reference>
<dbReference type="GO" id="GO:1990817">
    <property type="term" value="F:poly(A) RNA polymerase activity"/>
    <property type="evidence" value="ECO:0007669"/>
    <property type="project" value="UniProtKB-UniRule"/>
</dbReference>
<keyword evidence="16" id="KW-0472">Membrane</keyword>
<evidence type="ECO:0000256" key="10">
    <source>
        <dbReference type="ARBA" id="ARBA00023242"/>
    </source>
</evidence>
<keyword evidence="7 12" id="KW-0547">Nucleotide-binding</keyword>
<evidence type="ECO:0000313" key="20">
    <source>
        <dbReference type="Proteomes" id="UP000046392"/>
    </source>
</evidence>
<feature type="binding site" evidence="13">
    <location>
        <begin position="141"/>
        <end position="143"/>
    </location>
    <ligand>
        <name>ATP</name>
        <dbReference type="ChEBI" id="CHEBI:30616"/>
    </ligand>
</feature>
<evidence type="ECO:0000256" key="3">
    <source>
        <dbReference type="ARBA" id="ARBA00010912"/>
    </source>
</evidence>
<dbReference type="PANTHER" id="PTHR10682:SF10">
    <property type="entry name" value="POLYNUCLEOTIDE ADENYLYLTRANSFERASE"/>
    <property type="match status" value="1"/>
</dbReference>
<evidence type="ECO:0000256" key="9">
    <source>
        <dbReference type="ARBA" id="ARBA00022842"/>
    </source>
</evidence>
<dbReference type="PIRSF" id="PIRSF018425">
    <property type="entry name" value="PolyA_polymerase"/>
    <property type="match status" value="1"/>
</dbReference>
<dbReference type="GO" id="GO:0006397">
    <property type="term" value="P:mRNA processing"/>
    <property type="evidence" value="ECO:0007669"/>
    <property type="project" value="UniProtKB-KW"/>
</dbReference>
<sequence>MTLIRDKHRVVYQIYLKKISNLTSISSVTHIIISMAASIQNIEDNAPQYGVSPPICVKKPNLYEEFLTSKLEEVLRSYNLFETKEGIEKRIEVLRVLNAKFKKWVRDTSKGKIGDECIDKVGGKLFTFGSYRLGVNNPGADIDSLCVAPRHINRSDFFTSFYKVLEEDPDATELHAVQDAFVPLIKLKYRDVELDVLFARLANKEVPDDQTLEDSSLLKNLDEKCVRSLNGCRVADEILKSVPNIESYIGTLRAIKHWAKVRGIYSNVLGFFGGITWAILVARCCQLYPYATPARLLVKFFYIFKSWEWPSPVFLKKTDSPDNDPLSAFVWDPRQKAADRYHLMPIITPAFPEQNSTFNVSNSTKRIILREIQEGFNICREVLSGKSSWDKLFQEINFFSRYKHLLVCFIASPNESVFLNFKGLVESKLRHLTTNFERSQYIDLVHVFSKSFVPKSDSPVVQELVKGIENPCMCCWFIGLDFKKDMKCEVDLTAEIQQFHDLIALTKQKNNPNDEDSKLALKYLKRSKESVTEWISEDDFKRGRKAMSAKQQAAIEQKAQNTDMNIDTLYVQLNDVFNSNEALKLEWLKFINDRDVNGDISQAKLANQVNIVSSTETSANTTFTSQNETIETITITTTTTIDANNLNPSLTTNNIPRKRKHSETEKNGGVGKVLSWAQN</sequence>
<evidence type="ECO:0000256" key="1">
    <source>
        <dbReference type="ARBA" id="ARBA00001936"/>
    </source>
</evidence>
<dbReference type="Pfam" id="PF04928">
    <property type="entry name" value="PAP_central"/>
    <property type="match status" value="1"/>
</dbReference>
<evidence type="ECO:0000259" key="17">
    <source>
        <dbReference type="Pfam" id="PF04926"/>
    </source>
</evidence>
<organism evidence="20 21">
    <name type="scientific">Strongyloides papillosus</name>
    <name type="common">Intestinal threadworm</name>
    <dbReference type="NCBI Taxonomy" id="174720"/>
    <lineage>
        <taxon>Eukaryota</taxon>
        <taxon>Metazoa</taxon>
        <taxon>Ecdysozoa</taxon>
        <taxon>Nematoda</taxon>
        <taxon>Chromadorea</taxon>
        <taxon>Rhabditida</taxon>
        <taxon>Tylenchina</taxon>
        <taxon>Panagrolaimomorpha</taxon>
        <taxon>Strongyloidoidea</taxon>
        <taxon>Strongyloididae</taxon>
        <taxon>Strongyloides</taxon>
    </lineage>
</organism>
<evidence type="ECO:0000256" key="2">
    <source>
        <dbReference type="ARBA" id="ARBA00004123"/>
    </source>
</evidence>
<keyword evidence="4 12" id="KW-0507">mRNA processing</keyword>
<dbReference type="GO" id="GO:0046872">
    <property type="term" value="F:metal ion binding"/>
    <property type="evidence" value="ECO:0007669"/>
    <property type="project" value="UniProtKB-KW"/>
</dbReference>
<comment type="catalytic activity">
    <reaction evidence="11 12">
        <text>RNA(n) + ATP = RNA(n)-3'-adenine ribonucleotide + diphosphate</text>
        <dbReference type="Rhea" id="RHEA:11332"/>
        <dbReference type="Rhea" id="RHEA-COMP:14527"/>
        <dbReference type="Rhea" id="RHEA-COMP:17347"/>
        <dbReference type="ChEBI" id="CHEBI:30616"/>
        <dbReference type="ChEBI" id="CHEBI:33019"/>
        <dbReference type="ChEBI" id="CHEBI:140395"/>
        <dbReference type="ChEBI" id="CHEBI:173115"/>
        <dbReference type="EC" id="2.7.7.19"/>
    </reaction>
</comment>
<comment type="cofactor">
    <cofactor evidence="14">
        <name>Mg(2+)</name>
        <dbReference type="ChEBI" id="CHEBI:18420"/>
    </cofactor>
    <text evidence="14">Binds 2 magnesium ions. Also active with manganese.</text>
</comment>
<dbReference type="Pfam" id="PF20750">
    <property type="entry name" value="PAP_NTPase"/>
    <property type="match status" value="1"/>
</dbReference>
<dbReference type="InterPro" id="IPR007010">
    <property type="entry name" value="PolA_pol_RNA-bd_dom"/>
</dbReference>
<dbReference type="Proteomes" id="UP000046392">
    <property type="component" value="Unplaced"/>
</dbReference>
<comment type="cofactor">
    <cofactor evidence="1">
        <name>Mn(2+)</name>
        <dbReference type="ChEBI" id="CHEBI:29035"/>
    </cofactor>
</comment>
<comment type="subcellular location">
    <subcellularLocation>
        <location evidence="2 12">Nucleus</location>
    </subcellularLocation>
</comment>
<keyword evidence="16" id="KW-0812">Transmembrane</keyword>
<dbReference type="FunFam" id="3.30.460.10:FF:000002">
    <property type="entry name" value="Poly(A) polymerase alpha, putative"/>
    <property type="match status" value="1"/>
</dbReference>
<evidence type="ECO:0000256" key="13">
    <source>
        <dbReference type="PIRSR" id="PIRSR018425-1"/>
    </source>
</evidence>
<evidence type="ECO:0000256" key="14">
    <source>
        <dbReference type="PIRSR" id="PIRSR018425-2"/>
    </source>
</evidence>
<evidence type="ECO:0000259" key="19">
    <source>
        <dbReference type="Pfam" id="PF20750"/>
    </source>
</evidence>
<dbReference type="GO" id="GO:0005524">
    <property type="term" value="F:ATP binding"/>
    <property type="evidence" value="ECO:0007669"/>
    <property type="project" value="UniProtKB-UniRule"/>
</dbReference>
<feature type="binding site" evidence="14">
    <location>
        <position position="141"/>
    </location>
    <ligand>
        <name>Mg(2+)</name>
        <dbReference type="ChEBI" id="CHEBI:18420"/>
        <label>2</label>
        <note>catalytic</note>
    </ligand>
</feature>
<dbReference type="EC" id="2.7.7.19" evidence="12"/>
<keyword evidence="16" id="KW-1133">Transmembrane helix</keyword>
<feature type="region of interest" description="Disordered" evidence="15">
    <location>
        <begin position="646"/>
        <end position="671"/>
    </location>
</feature>
<dbReference type="FunFam" id="1.10.1410.10:FF:000001">
    <property type="entry name" value="Putative poly(A) polymerase gamma"/>
    <property type="match status" value="1"/>
</dbReference>
<dbReference type="GO" id="GO:0003723">
    <property type="term" value="F:RNA binding"/>
    <property type="evidence" value="ECO:0007669"/>
    <property type="project" value="UniProtKB-UniRule"/>
</dbReference>
<feature type="compositionally biased region" description="Polar residues" evidence="15">
    <location>
        <begin position="646"/>
        <end position="655"/>
    </location>
</feature>
<feature type="transmembrane region" description="Helical" evidence="16">
    <location>
        <begin position="263"/>
        <end position="282"/>
    </location>
</feature>
<accession>A0A0N5BAT2</accession>
<feature type="binding site" evidence="13">
    <location>
        <position position="195"/>
    </location>
    <ligand>
        <name>ATP</name>
        <dbReference type="ChEBI" id="CHEBI:30616"/>
    </ligand>
</feature>
<evidence type="ECO:0000256" key="4">
    <source>
        <dbReference type="ARBA" id="ARBA00022664"/>
    </source>
</evidence>
<evidence type="ECO:0000256" key="11">
    <source>
        <dbReference type="ARBA" id="ARBA00048830"/>
    </source>
</evidence>
<comment type="similarity">
    <text evidence="3 12">Belongs to the poly(A) polymerase family.</text>
</comment>
<evidence type="ECO:0000259" key="18">
    <source>
        <dbReference type="Pfam" id="PF04928"/>
    </source>
</evidence>
<proteinExistence type="inferred from homology"/>
<evidence type="ECO:0000313" key="21">
    <source>
        <dbReference type="WBParaSite" id="SPAL_0000314600.1"/>
    </source>
</evidence>
<dbReference type="STRING" id="174720.A0A0N5BAT2"/>
<keyword evidence="9 14" id="KW-0460">Magnesium</keyword>
<dbReference type="WBParaSite" id="SPAL_0000314600.1">
    <property type="protein sequence ID" value="SPAL_0000314600.1"/>
    <property type="gene ID" value="SPAL_0000314600"/>
</dbReference>
<keyword evidence="6 14" id="KW-0479">Metal-binding</keyword>
<evidence type="ECO:0000256" key="7">
    <source>
        <dbReference type="ARBA" id="ARBA00022741"/>
    </source>
</evidence>
<dbReference type="GO" id="GO:0031123">
    <property type="term" value="P:RNA 3'-end processing"/>
    <property type="evidence" value="ECO:0007669"/>
    <property type="project" value="InterPro"/>
</dbReference>
<evidence type="ECO:0000256" key="8">
    <source>
        <dbReference type="ARBA" id="ARBA00022840"/>
    </source>
</evidence>
<evidence type="ECO:0000256" key="16">
    <source>
        <dbReference type="SAM" id="Phobius"/>
    </source>
</evidence>
<dbReference type="InterPro" id="IPR048840">
    <property type="entry name" value="PolA_pol_NTPase"/>
</dbReference>
<keyword evidence="5 12" id="KW-0808">Transferase</keyword>
<evidence type="ECO:0000256" key="15">
    <source>
        <dbReference type="SAM" id="MobiDB-lite"/>
    </source>
</evidence>
<feature type="binding site" evidence="14">
    <location>
        <position position="195"/>
    </location>
    <ligand>
        <name>Mg(2+)</name>
        <dbReference type="ChEBI" id="CHEBI:18420"/>
        <label>2</label>
        <note>catalytic</note>
    </ligand>
</feature>
<keyword evidence="8 12" id="KW-0067">ATP-binding</keyword>
<comment type="function">
    <text evidence="12">Polymerase that creates the 3'-poly(A) tail of mRNA's.</text>
</comment>
<dbReference type="GO" id="GO:0005634">
    <property type="term" value="C:nucleus"/>
    <property type="evidence" value="ECO:0007669"/>
    <property type="project" value="UniProtKB-SubCell"/>
</dbReference>
<feature type="binding site" evidence="14">
    <location>
        <position position="143"/>
    </location>
    <ligand>
        <name>Mg(2+)</name>
        <dbReference type="ChEBI" id="CHEBI:18420"/>
        <label>1</label>
        <note>catalytic</note>
    </ligand>
</feature>
<evidence type="ECO:0000256" key="5">
    <source>
        <dbReference type="ARBA" id="ARBA00022679"/>
    </source>
</evidence>
<dbReference type="InterPro" id="IPR043519">
    <property type="entry name" value="NT_sf"/>
</dbReference>
<dbReference type="InterPro" id="IPR014492">
    <property type="entry name" value="PolyA_polymerase"/>
</dbReference>
<feature type="binding site" evidence="13">
    <location>
        <begin position="128"/>
        <end position="130"/>
    </location>
    <ligand>
        <name>ATP</name>
        <dbReference type="ChEBI" id="CHEBI:30616"/>
    </ligand>
</feature>
<keyword evidence="20" id="KW-1185">Reference proteome</keyword>
<keyword evidence="10 12" id="KW-0539">Nucleus</keyword>
<dbReference type="SUPFAM" id="SSF55003">
    <property type="entry name" value="PAP/Archaeal CCA-adding enzyme, C-terminal domain"/>
    <property type="match status" value="1"/>
</dbReference>
<feature type="binding site" evidence="13">
    <location>
        <position position="256"/>
    </location>
    <ligand>
        <name>ATP</name>
        <dbReference type="ChEBI" id="CHEBI:30616"/>
    </ligand>
</feature>
<dbReference type="InterPro" id="IPR007012">
    <property type="entry name" value="PolA_pol_cen_dom"/>
</dbReference>
<dbReference type="InterPro" id="IPR011068">
    <property type="entry name" value="NuclTrfase_I-like_C"/>
</dbReference>
<dbReference type="SUPFAM" id="SSF81631">
    <property type="entry name" value="PAP/OAS1 substrate-binding domain"/>
    <property type="match status" value="1"/>
</dbReference>
<dbReference type="PANTHER" id="PTHR10682">
    <property type="entry name" value="POLY A POLYMERASE"/>
    <property type="match status" value="1"/>
</dbReference>
<feature type="binding site" evidence="14">
    <location>
        <position position="143"/>
    </location>
    <ligand>
        <name>Mg(2+)</name>
        <dbReference type="ChEBI" id="CHEBI:18420"/>
        <label>2</label>
        <note>catalytic</note>
    </ligand>
</feature>
<dbReference type="Gene3D" id="3.30.460.10">
    <property type="entry name" value="Beta Polymerase, domain 2"/>
    <property type="match status" value="1"/>
</dbReference>
<name>A0A0N5BAT2_STREA</name>
<evidence type="ECO:0000256" key="6">
    <source>
        <dbReference type="ARBA" id="ARBA00022723"/>
    </source>
</evidence>
<dbReference type="Gene3D" id="1.10.1410.10">
    <property type="match status" value="1"/>
</dbReference>
<feature type="binding site" evidence="13">
    <location>
        <position position="265"/>
    </location>
    <ligand>
        <name>ATP</name>
        <dbReference type="ChEBI" id="CHEBI:30616"/>
    </ligand>
</feature>
<evidence type="ECO:0000256" key="12">
    <source>
        <dbReference type="PIRNR" id="PIRNR018425"/>
    </source>
</evidence>
<dbReference type="SUPFAM" id="SSF81301">
    <property type="entry name" value="Nucleotidyltransferase"/>
    <property type="match status" value="1"/>
</dbReference>
<dbReference type="Gene3D" id="3.30.70.590">
    <property type="entry name" value="Poly(A) polymerase predicted RNA binding domain"/>
    <property type="match status" value="1"/>
</dbReference>
<protein>
    <recommendedName>
        <fullName evidence="12">Poly(A) polymerase</fullName>
        <ecNumber evidence="12">2.7.7.19</ecNumber>
    </recommendedName>
</protein>
<dbReference type="CDD" id="cd05402">
    <property type="entry name" value="NT_PAP_TUTase"/>
    <property type="match status" value="1"/>
</dbReference>
<feature type="domain" description="Poly(A) polymerase nucleotidyltransferase" evidence="19">
    <location>
        <begin position="50"/>
        <end position="242"/>
    </location>
</feature>
<feature type="domain" description="Poly(A) polymerase RNA-binding" evidence="17">
    <location>
        <begin position="397"/>
        <end position="452"/>
    </location>
</feature>